<accession>A0A150PF19</accession>
<reference evidence="1 2" key="1">
    <citation type="submission" date="2014-02" db="EMBL/GenBank/DDBJ databases">
        <title>The small core and large imbalanced accessory genome model reveals a collaborative survival strategy of Sorangium cellulosum strains in nature.</title>
        <authorList>
            <person name="Han K."/>
            <person name="Peng R."/>
            <person name="Blom J."/>
            <person name="Li Y.-Z."/>
        </authorList>
    </citation>
    <scope>NUCLEOTIDE SEQUENCE [LARGE SCALE GENOMIC DNA]</scope>
    <source>
        <strain evidence="1 2">So0157-25</strain>
    </source>
</reference>
<evidence type="ECO:0000313" key="2">
    <source>
        <dbReference type="Proteomes" id="UP000075420"/>
    </source>
</evidence>
<name>A0A150PF19_SORCE</name>
<gene>
    <name evidence="1" type="ORF">BE08_40400</name>
</gene>
<protein>
    <submittedName>
        <fullName evidence="1">Uncharacterized protein</fullName>
    </submittedName>
</protein>
<dbReference type="AlphaFoldDB" id="A0A150PF19"/>
<evidence type="ECO:0000313" key="1">
    <source>
        <dbReference type="EMBL" id="KYF54301.1"/>
    </source>
</evidence>
<proteinExistence type="predicted"/>
<sequence>MTTSAVTSSSAGVGGGDARSTCARYCELFEGRCGAVPAGCSANCDEWFDVAPACSELLVPYFECAIDALDQCHFFPVECERLLVQFSTCATDPDCAPLACAGEGNRTCDCEGSCQGVALSIECRPGGPGAVVCSCLVDGVEVFACEDRGPACSLAQDCCGPILDGRR</sequence>
<dbReference type="Proteomes" id="UP000075420">
    <property type="component" value="Unassembled WGS sequence"/>
</dbReference>
<comment type="caution">
    <text evidence="1">The sequence shown here is derived from an EMBL/GenBank/DDBJ whole genome shotgun (WGS) entry which is preliminary data.</text>
</comment>
<dbReference type="EMBL" id="JELY01001884">
    <property type="protein sequence ID" value="KYF54301.1"/>
    <property type="molecule type" value="Genomic_DNA"/>
</dbReference>
<organism evidence="1 2">
    <name type="scientific">Sorangium cellulosum</name>
    <name type="common">Polyangium cellulosum</name>
    <dbReference type="NCBI Taxonomy" id="56"/>
    <lineage>
        <taxon>Bacteria</taxon>
        <taxon>Pseudomonadati</taxon>
        <taxon>Myxococcota</taxon>
        <taxon>Polyangia</taxon>
        <taxon>Polyangiales</taxon>
        <taxon>Polyangiaceae</taxon>
        <taxon>Sorangium</taxon>
    </lineage>
</organism>